<reference evidence="1 3" key="1">
    <citation type="journal article" date="2014" name="BMC Genomics">
        <title>Genome sequence of Anopheles sinensis provides insight into genetics basis of mosquito competence for malaria parasites.</title>
        <authorList>
            <person name="Zhou D."/>
            <person name="Zhang D."/>
            <person name="Ding G."/>
            <person name="Shi L."/>
            <person name="Hou Q."/>
            <person name="Ye Y."/>
            <person name="Xu Y."/>
            <person name="Zhou H."/>
            <person name="Xiong C."/>
            <person name="Li S."/>
            <person name="Yu J."/>
            <person name="Hong S."/>
            <person name="Yu X."/>
            <person name="Zou P."/>
            <person name="Chen C."/>
            <person name="Chang X."/>
            <person name="Wang W."/>
            <person name="Lv Y."/>
            <person name="Sun Y."/>
            <person name="Ma L."/>
            <person name="Shen B."/>
            <person name="Zhu C."/>
        </authorList>
    </citation>
    <scope>NUCLEOTIDE SEQUENCE [LARGE SCALE GENOMIC DNA]</scope>
</reference>
<dbReference type="EMBL" id="KE525331">
    <property type="protein sequence ID" value="KFB47595.1"/>
    <property type="molecule type" value="Genomic_DNA"/>
</dbReference>
<accession>A0A084WBK1</accession>
<sequence>MTIIFHPLLNANSVVHRTRAKVAMCGRERTPRGSDDEPPSMEVHINIDRLKPKVVEIKPIIPSFGKRSADRSHGPIEIHLTVKYNEYDNFHTIVPP</sequence>
<dbReference type="EnsemblMetazoa" id="ASIC015564-RA">
    <property type="protein sequence ID" value="ASIC015564-PA"/>
    <property type="gene ID" value="ASIC015564"/>
</dbReference>
<dbReference type="EMBL" id="ATLV01022361">
    <property type="status" value="NOT_ANNOTATED_CDS"/>
    <property type="molecule type" value="Genomic_DNA"/>
</dbReference>
<name>A0A084WBK1_ANOSI</name>
<evidence type="ECO:0000313" key="2">
    <source>
        <dbReference type="EnsemblMetazoa" id="ASIC015564-PA"/>
    </source>
</evidence>
<gene>
    <name evidence="1" type="ORF">ZHAS_00015564</name>
</gene>
<dbReference type="AlphaFoldDB" id="A0A084WBK1"/>
<organism evidence="1">
    <name type="scientific">Anopheles sinensis</name>
    <name type="common">Mosquito</name>
    <dbReference type="NCBI Taxonomy" id="74873"/>
    <lineage>
        <taxon>Eukaryota</taxon>
        <taxon>Metazoa</taxon>
        <taxon>Ecdysozoa</taxon>
        <taxon>Arthropoda</taxon>
        <taxon>Hexapoda</taxon>
        <taxon>Insecta</taxon>
        <taxon>Pterygota</taxon>
        <taxon>Neoptera</taxon>
        <taxon>Endopterygota</taxon>
        <taxon>Diptera</taxon>
        <taxon>Nematocera</taxon>
        <taxon>Culicoidea</taxon>
        <taxon>Culicidae</taxon>
        <taxon>Anophelinae</taxon>
        <taxon>Anopheles</taxon>
    </lineage>
</organism>
<dbReference type="VEuPathDB" id="VectorBase:ASIC015564"/>
<keyword evidence="3" id="KW-1185">Reference proteome</keyword>
<evidence type="ECO:0000313" key="1">
    <source>
        <dbReference type="EMBL" id="KFB47595.1"/>
    </source>
</evidence>
<reference evidence="2" key="2">
    <citation type="submission" date="2020-05" db="UniProtKB">
        <authorList>
            <consortium name="EnsemblMetazoa"/>
        </authorList>
    </citation>
    <scope>IDENTIFICATION</scope>
</reference>
<protein>
    <submittedName>
        <fullName evidence="1 2">Uncharacterized protein</fullName>
    </submittedName>
</protein>
<evidence type="ECO:0000313" key="3">
    <source>
        <dbReference type="Proteomes" id="UP000030765"/>
    </source>
</evidence>
<dbReference type="Proteomes" id="UP000030765">
    <property type="component" value="Unassembled WGS sequence"/>
</dbReference>
<proteinExistence type="predicted"/>